<evidence type="ECO:0000313" key="3">
    <source>
        <dbReference type="Proteomes" id="UP000195967"/>
    </source>
</evidence>
<evidence type="ECO:0000256" key="1">
    <source>
        <dbReference type="SAM" id="Phobius"/>
    </source>
</evidence>
<sequence>MNFLTSLCKILRFLIIYFKNLFMKFTAFILLLISIFLIACSANQANKKISNSELENLAKQYGGVYIFDEKFEKEIERREKERSDYMDDFFKNNKRNFKRADLKIMDQKFPQTLSNGKRYYTSWLDYERDTGKKAEIPEKYISKIKELMGNDNYKKSPNRPILVGFYEDNNQIVPIELSMSYTYYKTKYGLFGDEGMGIRFKDEERIFIPGGNKFILTNNKFIKANKDK</sequence>
<keyword evidence="1" id="KW-1133">Transmembrane helix</keyword>
<reference evidence="2 3" key="1">
    <citation type="submission" date="2017-04" db="EMBL/GenBank/DDBJ databases">
        <title>Complete genome of Campylobacter concisus ATCC 33237T and draft genomes for an additional eight well characterized C. concisus strains.</title>
        <authorList>
            <person name="Cornelius A.J."/>
            <person name="Miller W.G."/>
            <person name="Lastovica A.J."/>
            <person name="On S.L."/>
            <person name="French N.P."/>
            <person name="Vandenberg O."/>
            <person name="Biggs P.J."/>
        </authorList>
    </citation>
    <scope>NUCLEOTIDE SEQUENCE [LARGE SCALE GENOMIC DNA]</scope>
    <source>
        <strain evidence="2 3">Lasto28.99</strain>
    </source>
</reference>
<evidence type="ECO:0008006" key="4">
    <source>
        <dbReference type="Google" id="ProtNLM"/>
    </source>
</evidence>
<gene>
    <name evidence="2" type="ORF">B9N62_08575</name>
</gene>
<accession>A0A1Y5MZH0</accession>
<name>A0A1Y5MZH0_9BACT</name>
<comment type="caution">
    <text evidence="2">The sequence shown here is derived from an EMBL/GenBank/DDBJ whole genome shotgun (WGS) entry which is preliminary data.</text>
</comment>
<keyword evidence="1" id="KW-0472">Membrane</keyword>
<proteinExistence type="predicted"/>
<protein>
    <recommendedName>
        <fullName evidence="4">tRNA 2-selenouridine synthase</fullName>
    </recommendedName>
</protein>
<dbReference type="RefSeq" id="WP_087585141.1">
    <property type="nucleotide sequence ID" value="NZ_CABMKR010000010.1"/>
</dbReference>
<feature type="transmembrane region" description="Helical" evidence="1">
    <location>
        <begin position="21"/>
        <end position="39"/>
    </location>
</feature>
<dbReference type="AlphaFoldDB" id="A0A1Y5MZH0"/>
<evidence type="ECO:0000313" key="2">
    <source>
        <dbReference type="EMBL" id="OUT11022.1"/>
    </source>
</evidence>
<dbReference type="Proteomes" id="UP000195967">
    <property type="component" value="Unassembled WGS sequence"/>
</dbReference>
<dbReference type="EMBL" id="NDYO01000010">
    <property type="protein sequence ID" value="OUT11022.1"/>
    <property type="molecule type" value="Genomic_DNA"/>
</dbReference>
<organism evidence="2 3">
    <name type="scientific">Campylobacter concisus</name>
    <dbReference type="NCBI Taxonomy" id="199"/>
    <lineage>
        <taxon>Bacteria</taxon>
        <taxon>Pseudomonadati</taxon>
        <taxon>Campylobacterota</taxon>
        <taxon>Epsilonproteobacteria</taxon>
        <taxon>Campylobacterales</taxon>
        <taxon>Campylobacteraceae</taxon>
        <taxon>Campylobacter</taxon>
    </lineage>
</organism>
<keyword evidence="1" id="KW-0812">Transmembrane</keyword>